<dbReference type="PATRIC" id="fig|1423747.3.peg.909"/>
<comment type="caution">
    <text evidence="4">The sequence shown here is derived from an EMBL/GenBank/DDBJ whole genome shotgun (WGS) entry which is preliminary data.</text>
</comment>
<dbReference type="Gene3D" id="3.10.350.10">
    <property type="entry name" value="LysM domain"/>
    <property type="match status" value="1"/>
</dbReference>
<keyword evidence="2" id="KW-0732">Signal</keyword>
<feature type="signal peptide" evidence="2">
    <location>
        <begin position="1"/>
        <end position="31"/>
    </location>
</feature>
<dbReference type="OrthoDB" id="117366at2"/>
<dbReference type="InterPro" id="IPR036779">
    <property type="entry name" value="LysM_dom_sf"/>
</dbReference>
<feature type="compositionally biased region" description="Low complexity" evidence="1">
    <location>
        <begin position="124"/>
        <end position="143"/>
    </location>
</feature>
<sequence>MTPLKTILFSTTLTAATAAGILFAGNGQASAATTYTVTTGDTLSSISNKFAGNNDLVDSIAKNNSISNINLIYVGEQLTIDADTTASTTTQAAATTTQAPVAQTTTPVATTQTATPVQAATVTPAATTQASTTTTATAATTSSSKEWIAQKESGGSYTATNGQLIGRYQLSASYLNGDYSAANQEKVADQYVTSRYGSWDAAKSFWLSNGWY</sequence>
<dbReference type="Pfam" id="PF01476">
    <property type="entry name" value="LysM"/>
    <property type="match status" value="1"/>
</dbReference>
<feature type="region of interest" description="Disordered" evidence="1">
    <location>
        <begin position="124"/>
        <end position="145"/>
    </location>
</feature>
<dbReference type="STRING" id="1423747.FC69_GL000889"/>
<evidence type="ECO:0000313" key="4">
    <source>
        <dbReference type="EMBL" id="KRL61241.1"/>
    </source>
</evidence>
<dbReference type="RefSeq" id="WP_025083182.1">
    <property type="nucleotide sequence ID" value="NZ_AZEX01000024.1"/>
</dbReference>
<dbReference type="CDD" id="cd00118">
    <property type="entry name" value="LysM"/>
    <property type="match status" value="1"/>
</dbReference>
<name>A0A0R1RXQ5_9LACO</name>
<proteinExistence type="predicted"/>
<organism evidence="4 5">
    <name type="scientific">Latilactobacillus fuchuensis DSM 14340 = JCM 11249</name>
    <dbReference type="NCBI Taxonomy" id="1423747"/>
    <lineage>
        <taxon>Bacteria</taxon>
        <taxon>Bacillati</taxon>
        <taxon>Bacillota</taxon>
        <taxon>Bacilli</taxon>
        <taxon>Lactobacillales</taxon>
        <taxon>Lactobacillaceae</taxon>
        <taxon>Latilactobacillus</taxon>
    </lineage>
</organism>
<feature type="domain" description="LysM" evidence="3">
    <location>
        <begin position="33"/>
        <end position="80"/>
    </location>
</feature>
<reference evidence="4 5" key="1">
    <citation type="journal article" date="2015" name="Genome Announc.">
        <title>Expanding the biotechnology potential of lactobacilli through comparative genomics of 213 strains and associated genera.</title>
        <authorList>
            <person name="Sun Z."/>
            <person name="Harris H.M."/>
            <person name="McCann A."/>
            <person name="Guo C."/>
            <person name="Argimon S."/>
            <person name="Zhang W."/>
            <person name="Yang X."/>
            <person name="Jeffery I.B."/>
            <person name="Cooney J.C."/>
            <person name="Kagawa T.F."/>
            <person name="Liu W."/>
            <person name="Song Y."/>
            <person name="Salvetti E."/>
            <person name="Wrobel A."/>
            <person name="Rasinkangas P."/>
            <person name="Parkhill J."/>
            <person name="Rea M.C."/>
            <person name="O'Sullivan O."/>
            <person name="Ritari J."/>
            <person name="Douillard F.P."/>
            <person name="Paul Ross R."/>
            <person name="Yang R."/>
            <person name="Briner A.E."/>
            <person name="Felis G.E."/>
            <person name="de Vos W.M."/>
            <person name="Barrangou R."/>
            <person name="Klaenhammer T.R."/>
            <person name="Caufield P.W."/>
            <person name="Cui Y."/>
            <person name="Zhang H."/>
            <person name="O'Toole P.W."/>
        </authorList>
    </citation>
    <scope>NUCLEOTIDE SEQUENCE [LARGE SCALE GENOMIC DNA]</scope>
    <source>
        <strain evidence="4 5">DSM 14340</strain>
    </source>
</reference>
<dbReference type="InterPro" id="IPR018392">
    <property type="entry name" value="LysM"/>
</dbReference>
<dbReference type="eggNOG" id="COG1388">
    <property type="taxonomic scope" value="Bacteria"/>
</dbReference>
<dbReference type="SMART" id="SM00257">
    <property type="entry name" value="LysM"/>
    <property type="match status" value="1"/>
</dbReference>
<dbReference type="EMBL" id="AZEX01000024">
    <property type="protein sequence ID" value="KRL61241.1"/>
    <property type="molecule type" value="Genomic_DNA"/>
</dbReference>
<accession>A0A0R1RXQ5</accession>
<evidence type="ECO:0000256" key="2">
    <source>
        <dbReference type="SAM" id="SignalP"/>
    </source>
</evidence>
<evidence type="ECO:0000256" key="1">
    <source>
        <dbReference type="SAM" id="MobiDB-lite"/>
    </source>
</evidence>
<dbReference type="Proteomes" id="UP000051264">
    <property type="component" value="Unassembled WGS sequence"/>
</dbReference>
<gene>
    <name evidence="4" type="ORF">FC69_GL000889</name>
</gene>
<feature type="chain" id="PRO_5006410218" evidence="2">
    <location>
        <begin position="32"/>
        <end position="212"/>
    </location>
</feature>
<evidence type="ECO:0000313" key="5">
    <source>
        <dbReference type="Proteomes" id="UP000051264"/>
    </source>
</evidence>
<evidence type="ECO:0000259" key="3">
    <source>
        <dbReference type="PROSITE" id="PS51782"/>
    </source>
</evidence>
<dbReference type="PROSITE" id="PS51782">
    <property type="entry name" value="LYSM"/>
    <property type="match status" value="1"/>
</dbReference>
<dbReference type="SUPFAM" id="SSF54106">
    <property type="entry name" value="LysM domain"/>
    <property type="match status" value="1"/>
</dbReference>
<dbReference type="AlphaFoldDB" id="A0A0R1RXQ5"/>
<protein>
    <submittedName>
        <fullName evidence="4">LysM domain protein</fullName>
    </submittedName>
</protein>